<organism evidence="1 2">
    <name type="scientific">Persea americana</name>
    <name type="common">Avocado</name>
    <dbReference type="NCBI Taxonomy" id="3435"/>
    <lineage>
        <taxon>Eukaryota</taxon>
        <taxon>Viridiplantae</taxon>
        <taxon>Streptophyta</taxon>
        <taxon>Embryophyta</taxon>
        <taxon>Tracheophyta</taxon>
        <taxon>Spermatophyta</taxon>
        <taxon>Magnoliopsida</taxon>
        <taxon>Magnoliidae</taxon>
        <taxon>Laurales</taxon>
        <taxon>Lauraceae</taxon>
        <taxon>Persea</taxon>
    </lineage>
</organism>
<keyword evidence="2" id="KW-1185">Reference proteome</keyword>
<evidence type="ECO:0000313" key="1">
    <source>
        <dbReference type="EMBL" id="KAJ8646257.1"/>
    </source>
</evidence>
<gene>
    <name evidence="1" type="ORF">MRB53_008005</name>
</gene>
<name>A0ACC2MKG8_PERAE</name>
<protein>
    <submittedName>
        <fullName evidence="1">Uncharacterized protein</fullName>
    </submittedName>
</protein>
<reference evidence="1 2" key="1">
    <citation type="journal article" date="2022" name="Hortic Res">
        <title>A haplotype resolved chromosomal level avocado genome allows analysis of novel avocado genes.</title>
        <authorList>
            <person name="Nath O."/>
            <person name="Fletcher S.J."/>
            <person name="Hayward A."/>
            <person name="Shaw L.M."/>
            <person name="Masouleh A.K."/>
            <person name="Furtado A."/>
            <person name="Henry R.J."/>
            <person name="Mitter N."/>
        </authorList>
    </citation>
    <scope>NUCLEOTIDE SEQUENCE [LARGE SCALE GENOMIC DNA]</scope>
    <source>
        <strain evidence="2">cv. Hass</strain>
    </source>
</reference>
<accession>A0ACC2MKG8</accession>
<dbReference type="EMBL" id="CM056810">
    <property type="protein sequence ID" value="KAJ8646257.1"/>
    <property type="molecule type" value="Genomic_DNA"/>
</dbReference>
<sequence>MHQGDDDSRSFSTLLSSLLLSLSEISSLAKDSQIEREAMSEFALFVERIAPILTDLKEIEAADAAPIREAVESLENELNRSRNLVRNSDSICSVREIEDVVRDLGRCLGLVLLACLDVSVKIKESIGALHKEMIGVKFDSDASIGSSERHDNDNEIVECIQNVDEGGKEDLIVLDAEVKIKESIGALHKEMIGVKFDSDASIGSSDRHDNDNEIVECIQNVDEGGKEDLIVLDADDLALHLKKGSDEEFRVALSELRKLIGEGLVENEWIIDKGIVQILLNRLSSSKHNSRLAIILILRSLASKNDDIKEKMADVGALSAIARSLARDVEERREAVGLLLSLSVILKVRQRMGKVQGCIVMLVAMLNGDDPSASQDAEKLLTALSGNTQNALHMAEAGYFKPLVQYLKKGTDMNKILMATALSRMELTDQSRAALGNEGSIQALVKMFNSGKLEAKLSSLGALQNLSTLTENVQRLISSGIVAPLLQLLFSVTSVLMTLREPASAILASVAQSELILINQDVAQQMLSLISLSSPVIQYHLLRALNSIVSHSSASMVRVKMKESGAVHLLLPFLTVSNTEIRTTALSLLFNLSKDMAGELAEQLGETHLNVITNIISVSTSEKEKAAALGLLSNLPINNKKATEILIKSHLLPIVVSLMGLHTSTSTPATSCLLESITGVLVRFTVPWDKKLQRVTAELGVIPLLVKLLSIGSPLTKCKAATSLAQLSQNSLSLCKAKASRWMCVRPSTQAFCEVHDSYCFIKRTFCLVKAGAISPLVHILEGREREADEAVLDALATLMQDEIWENGSKTVAKVSGVQAIIRVLEVGSVKAQERALWMLERIFRIEAHREQYGESAQVMLIDLAQNGAPTLKSTIAKILAHLQLLQMQSSYF</sequence>
<evidence type="ECO:0000313" key="2">
    <source>
        <dbReference type="Proteomes" id="UP001234297"/>
    </source>
</evidence>
<dbReference type="Proteomes" id="UP001234297">
    <property type="component" value="Chromosome 2"/>
</dbReference>
<comment type="caution">
    <text evidence="1">The sequence shown here is derived from an EMBL/GenBank/DDBJ whole genome shotgun (WGS) entry which is preliminary data.</text>
</comment>
<proteinExistence type="predicted"/>